<dbReference type="Gene3D" id="3.40.50.10150">
    <property type="entry name" value="B12-dependent dehydatase associated subunit"/>
    <property type="match status" value="1"/>
</dbReference>
<keyword evidence="2" id="KW-1185">Reference proteome</keyword>
<dbReference type="SUPFAM" id="SSF52968">
    <property type="entry name" value="B12-dependent dehydatase associated subunit"/>
    <property type="match status" value="1"/>
</dbReference>
<sequence length="110" mass="12172">MSIRAIYIPILYNSHLDPIKLRVVCCGLEEEGVPFLLQGREDQKNYIELGADAAAMSPLQVGIGIDQEGKVCVHHEKLKQETPYLEDTLQNARSMGQNAARLVKGLPLSL</sequence>
<dbReference type="Proteomes" id="UP001168694">
    <property type="component" value="Unassembled WGS sequence"/>
</dbReference>
<dbReference type="EMBL" id="JAUHLN010000002">
    <property type="protein sequence ID" value="MDN4073008.1"/>
    <property type="molecule type" value="Genomic_DNA"/>
</dbReference>
<reference evidence="1" key="1">
    <citation type="submission" date="2023-06" db="EMBL/GenBank/DDBJ databases">
        <title>Draft Genome Sequences of Representative Paenibacillus Polymyxa, Bacillus cereus, Fictibacillus sp., and Brevibacillus agri Strains Isolated from Amazonian Dark Earth.</title>
        <authorList>
            <person name="Pellegrinetti T.A."/>
            <person name="Cunha I.C.M."/>
            <person name="Chaves M.G."/>
            <person name="Freitas A.S."/>
            <person name="Silva A.V.R."/>
            <person name="Tsai S.M."/>
            <person name="Mendes L.W."/>
        </authorList>
    </citation>
    <scope>NUCLEOTIDE SEQUENCE</scope>
    <source>
        <strain evidence="1">CENA-BCM004</strain>
    </source>
</reference>
<dbReference type="RefSeq" id="WP_290399159.1">
    <property type="nucleotide sequence ID" value="NZ_JAUHLN010000002.1"/>
</dbReference>
<dbReference type="InterPro" id="IPR003208">
    <property type="entry name" value="Dehydtase/Dehydtase_re"/>
</dbReference>
<dbReference type="Pfam" id="PF02288">
    <property type="entry name" value="Dehydratase_MU"/>
    <property type="match status" value="1"/>
</dbReference>
<gene>
    <name evidence="1" type="ORF">QYF49_08240</name>
</gene>
<dbReference type="InterPro" id="IPR010254">
    <property type="entry name" value="B12-dep_deHydtase_bsu"/>
</dbReference>
<comment type="caution">
    <text evidence="1">The sequence shown here is derived from an EMBL/GenBank/DDBJ whole genome shotgun (WGS) entry which is preliminary data.</text>
</comment>
<evidence type="ECO:0000313" key="2">
    <source>
        <dbReference type="Proteomes" id="UP001168694"/>
    </source>
</evidence>
<evidence type="ECO:0000313" key="1">
    <source>
        <dbReference type="EMBL" id="MDN4073008.1"/>
    </source>
</evidence>
<proteinExistence type="predicted"/>
<name>A0ABT8E522_9BACL</name>
<accession>A0ABT8E522</accession>
<protein>
    <submittedName>
        <fullName evidence="1">Glycerol dehydratase reactivase beta/small subunit family protein</fullName>
    </submittedName>
</protein>
<organism evidence="1 2">
    <name type="scientific">Fictibacillus terranigra</name>
    <dbReference type="NCBI Taxonomy" id="3058424"/>
    <lineage>
        <taxon>Bacteria</taxon>
        <taxon>Bacillati</taxon>
        <taxon>Bacillota</taxon>
        <taxon>Bacilli</taxon>
        <taxon>Bacillales</taxon>
        <taxon>Fictibacillaceae</taxon>
        <taxon>Fictibacillus</taxon>
    </lineage>
</organism>